<reference evidence="2 3" key="1">
    <citation type="submission" date="2017-09" db="EMBL/GenBank/DDBJ databases">
        <title>Depth-based differentiation of microbial function through sediment-hosted aquifers and enrichment of novel symbionts in the deep terrestrial subsurface.</title>
        <authorList>
            <person name="Probst A.J."/>
            <person name="Ladd B."/>
            <person name="Jarett J.K."/>
            <person name="Geller-Mcgrath D.E."/>
            <person name="Sieber C.M."/>
            <person name="Emerson J.B."/>
            <person name="Anantharaman K."/>
            <person name="Thomas B.C."/>
            <person name="Malmstrom R."/>
            <person name="Stieglmeier M."/>
            <person name="Klingl A."/>
            <person name="Woyke T."/>
            <person name="Ryan C.M."/>
            <person name="Banfield J.F."/>
        </authorList>
    </citation>
    <scope>NUCLEOTIDE SEQUENCE [LARGE SCALE GENOMIC DNA]</scope>
    <source>
        <strain evidence="2">CG11_big_fil_rev_8_21_14_0_20_39_10</strain>
    </source>
</reference>
<sequence>MAFKDGFEKGQIIKNLRCPNCNFPDMTWFDVLKNYFYLCFHCYCTFTEEDIQKADTSAFPYPSANSGGRDKRPRLQK</sequence>
<protein>
    <submittedName>
        <fullName evidence="2">Uncharacterized protein</fullName>
    </submittedName>
</protein>
<dbReference type="Proteomes" id="UP000230869">
    <property type="component" value="Unassembled WGS sequence"/>
</dbReference>
<evidence type="ECO:0000313" key="3">
    <source>
        <dbReference type="Proteomes" id="UP000230869"/>
    </source>
</evidence>
<gene>
    <name evidence="2" type="ORF">COV49_01765</name>
</gene>
<accession>A0A2M6K9A1</accession>
<name>A0A2M6K9A1_9BACT</name>
<dbReference type="EMBL" id="PCWW01000030">
    <property type="protein sequence ID" value="PIR13559.1"/>
    <property type="molecule type" value="Genomic_DNA"/>
</dbReference>
<organism evidence="2 3">
    <name type="scientific">Candidatus Falkowbacteria bacterium CG11_big_fil_rev_8_21_14_0_20_39_10</name>
    <dbReference type="NCBI Taxonomy" id="1974570"/>
    <lineage>
        <taxon>Bacteria</taxon>
        <taxon>Candidatus Falkowiibacteriota</taxon>
    </lineage>
</organism>
<dbReference type="SUPFAM" id="SSF57783">
    <property type="entry name" value="Zinc beta-ribbon"/>
    <property type="match status" value="1"/>
</dbReference>
<evidence type="ECO:0000313" key="2">
    <source>
        <dbReference type="EMBL" id="PIR13559.1"/>
    </source>
</evidence>
<feature type="region of interest" description="Disordered" evidence="1">
    <location>
        <begin position="58"/>
        <end position="77"/>
    </location>
</feature>
<proteinExistence type="predicted"/>
<comment type="caution">
    <text evidence="2">The sequence shown here is derived from an EMBL/GenBank/DDBJ whole genome shotgun (WGS) entry which is preliminary data.</text>
</comment>
<dbReference type="AlphaFoldDB" id="A0A2M6K9A1"/>
<evidence type="ECO:0000256" key="1">
    <source>
        <dbReference type="SAM" id="MobiDB-lite"/>
    </source>
</evidence>